<evidence type="ECO:0000313" key="2">
    <source>
        <dbReference type="EMBL" id="KAB2338614.1"/>
    </source>
</evidence>
<feature type="chain" id="PRO_5038421986" evidence="1">
    <location>
        <begin position="27"/>
        <end position="114"/>
    </location>
</feature>
<dbReference type="EMBL" id="WBOS01000001">
    <property type="protein sequence ID" value="KAB2338614.1"/>
    <property type="molecule type" value="Genomic_DNA"/>
</dbReference>
<organism evidence="2 3">
    <name type="scientific">Cytobacillus depressus</name>
    <dbReference type="NCBI Taxonomy" id="1602942"/>
    <lineage>
        <taxon>Bacteria</taxon>
        <taxon>Bacillati</taxon>
        <taxon>Bacillota</taxon>
        <taxon>Bacilli</taxon>
        <taxon>Bacillales</taxon>
        <taxon>Bacillaceae</taxon>
        <taxon>Cytobacillus</taxon>
    </lineage>
</organism>
<dbReference type="RefSeq" id="WP_151533352.1">
    <property type="nucleotide sequence ID" value="NZ_WBOS01000001.1"/>
</dbReference>
<name>A0A6L3VGG3_9BACI</name>
<dbReference type="InterPro" id="IPR020534">
    <property type="entry name" value="Uncharacterised_YqxA"/>
</dbReference>
<evidence type="ECO:0000256" key="1">
    <source>
        <dbReference type="SAM" id="SignalP"/>
    </source>
</evidence>
<keyword evidence="3" id="KW-1185">Reference proteome</keyword>
<feature type="signal peptide" evidence="1">
    <location>
        <begin position="1"/>
        <end position="26"/>
    </location>
</feature>
<evidence type="ECO:0000313" key="3">
    <source>
        <dbReference type="Proteomes" id="UP000481030"/>
    </source>
</evidence>
<dbReference type="Pfam" id="PF12438">
    <property type="entry name" value="DUF3679"/>
    <property type="match status" value="1"/>
</dbReference>
<comment type="caution">
    <text evidence="2">The sequence shown here is derived from an EMBL/GenBank/DDBJ whole genome shotgun (WGS) entry which is preliminary data.</text>
</comment>
<dbReference type="OrthoDB" id="2941402at2"/>
<reference evidence="2 3" key="1">
    <citation type="journal article" date="2016" name="Antonie Van Leeuwenhoek">
        <title>Bacillus depressus sp. nov., isolated from soil of a sunflower field.</title>
        <authorList>
            <person name="Wei X."/>
            <person name="Xin D."/>
            <person name="Xin Y."/>
            <person name="Zhang H."/>
            <person name="Wang T."/>
            <person name="Zhang J."/>
        </authorList>
    </citation>
    <scope>NUCLEOTIDE SEQUENCE [LARGE SCALE GENOMIC DNA]</scope>
    <source>
        <strain evidence="2 3">BZ1</strain>
    </source>
</reference>
<keyword evidence="1" id="KW-0732">Signal</keyword>
<dbReference type="AlphaFoldDB" id="A0A6L3VGG3"/>
<dbReference type="Proteomes" id="UP000481030">
    <property type="component" value="Unassembled WGS sequence"/>
</dbReference>
<proteinExistence type="predicted"/>
<gene>
    <name evidence="2" type="ORF">F7731_03415</name>
</gene>
<sequence length="114" mass="12921">MKWFMLKTLLLTSLMFLAVLFGMQQANEGITKMKGYSDERFKGAFTLQENEAGELHASILGTDVTSHDLQQKKEKLEEMKAYNFFSSLGKKLSEGLSALAETTLHFITDLIKEH</sequence>
<accession>A0A6L3VGG3</accession>
<protein>
    <submittedName>
        <fullName evidence="2">DUF3679 domain-containing protein</fullName>
    </submittedName>
</protein>